<dbReference type="PANTHER" id="PTHR18934">
    <property type="entry name" value="ATP-DEPENDENT RNA HELICASE"/>
    <property type="match status" value="1"/>
</dbReference>
<keyword evidence="1" id="KW-0547">Nucleotide-binding</keyword>
<dbReference type="CDD" id="cd17917">
    <property type="entry name" value="DEXHc_RHA-like"/>
    <property type="match status" value="1"/>
</dbReference>
<dbReference type="Pfam" id="PF00270">
    <property type="entry name" value="DEAD"/>
    <property type="match status" value="1"/>
</dbReference>
<evidence type="ECO:0000256" key="3">
    <source>
        <dbReference type="SAM" id="MobiDB-lite"/>
    </source>
</evidence>
<dbReference type="CDD" id="cd18791">
    <property type="entry name" value="SF2_C_RHA"/>
    <property type="match status" value="1"/>
</dbReference>
<dbReference type="Pfam" id="PF00271">
    <property type="entry name" value="Helicase_C"/>
    <property type="match status" value="1"/>
</dbReference>
<evidence type="ECO:0000313" key="7">
    <source>
        <dbReference type="Proteomes" id="UP001057375"/>
    </source>
</evidence>
<dbReference type="InterPro" id="IPR011545">
    <property type="entry name" value="DEAD/DEAH_box_helicase_dom"/>
</dbReference>
<reference evidence="6" key="1">
    <citation type="submission" date="2022-03" db="EMBL/GenBank/DDBJ databases">
        <title>Draft genome sequence of Aduncisulcus paluster, a free-living microaerophilic Fornicata.</title>
        <authorList>
            <person name="Yuyama I."/>
            <person name="Kume K."/>
            <person name="Tamura T."/>
            <person name="Inagaki Y."/>
            <person name="Hashimoto T."/>
        </authorList>
    </citation>
    <scope>NUCLEOTIDE SEQUENCE</scope>
    <source>
        <strain evidence="6">NY0171</strain>
    </source>
</reference>
<feature type="domain" description="Helicase ATP-binding" evidence="4">
    <location>
        <begin position="34"/>
        <end position="222"/>
    </location>
</feature>
<feature type="domain" description="Helicase C-terminal" evidence="5">
    <location>
        <begin position="405"/>
        <end position="644"/>
    </location>
</feature>
<dbReference type="PROSITE" id="PS51194">
    <property type="entry name" value="HELICASE_CTER"/>
    <property type="match status" value="1"/>
</dbReference>
<dbReference type="PANTHER" id="PTHR18934:SF145">
    <property type="entry name" value="ATP-DEPENDENT RNA HELICASE DHX57-RELATED"/>
    <property type="match status" value="1"/>
</dbReference>
<keyword evidence="7" id="KW-1185">Reference proteome</keyword>
<name>A0ABQ5JUL6_9EUKA</name>
<dbReference type="SMART" id="SM00487">
    <property type="entry name" value="DEXDc"/>
    <property type="match status" value="1"/>
</dbReference>
<dbReference type="SUPFAM" id="SSF52540">
    <property type="entry name" value="P-loop containing nucleoside triphosphate hydrolases"/>
    <property type="match status" value="1"/>
</dbReference>
<dbReference type="EMBL" id="BQXS01011535">
    <property type="protein sequence ID" value="GKT13709.1"/>
    <property type="molecule type" value="Genomic_DNA"/>
</dbReference>
<feature type="non-terminal residue" evidence="6">
    <location>
        <position position="903"/>
    </location>
</feature>
<gene>
    <name evidence="6" type="ORF">ADUPG1_010317</name>
</gene>
<dbReference type="Gene3D" id="3.40.50.300">
    <property type="entry name" value="P-loop containing nucleotide triphosphate hydrolases"/>
    <property type="match status" value="2"/>
</dbReference>
<dbReference type="InterPro" id="IPR027417">
    <property type="entry name" value="P-loop_NTPase"/>
</dbReference>
<evidence type="ECO:0000259" key="5">
    <source>
        <dbReference type="PROSITE" id="PS51194"/>
    </source>
</evidence>
<dbReference type="PROSITE" id="PS51192">
    <property type="entry name" value="HELICASE_ATP_BIND_1"/>
    <property type="match status" value="1"/>
</dbReference>
<accession>A0ABQ5JUL6</accession>
<comment type="caution">
    <text evidence="6">The sequence shown here is derived from an EMBL/GenBank/DDBJ whole genome shotgun (WGS) entry which is preliminary data.</text>
</comment>
<evidence type="ECO:0000256" key="2">
    <source>
        <dbReference type="ARBA" id="ARBA00022840"/>
    </source>
</evidence>
<proteinExistence type="predicted"/>
<dbReference type="Proteomes" id="UP001057375">
    <property type="component" value="Unassembled WGS sequence"/>
</dbReference>
<evidence type="ECO:0000256" key="1">
    <source>
        <dbReference type="ARBA" id="ARBA00022741"/>
    </source>
</evidence>
<protein>
    <submittedName>
        <fullName evidence="6">Uncharacterized protein</fullName>
    </submittedName>
</protein>
<keyword evidence="2" id="KW-0067">ATP-binding</keyword>
<evidence type="ECO:0000313" key="6">
    <source>
        <dbReference type="EMBL" id="GKT13709.1"/>
    </source>
</evidence>
<evidence type="ECO:0000259" key="4">
    <source>
        <dbReference type="PROSITE" id="PS51192"/>
    </source>
</evidence>
<organism evidence="6 7">
    <name type="scientific">Aduncisulcus paluster</name>
    <dbReference type="NCBI Taxonomy" id="2918883"/>
    <lineage>
        <taxon>Eukaryota</taxon>
        <taxon>Metamonada</taxon>
        <taxon>Carpediemonas-like organisms</taxon>
        <taxon>Aduncisulcus</taxon>
    </lineage>
</organism>
<dbReference type="InterPro" id="IPR014001">
    <property type="entry name" value="Helicase_ATP-bd"/>
</dbReference>
<dbReference type="InterPro" id="IPR001650">
    <property type="entry name" value="Helicase_C-like"/>
</dbReference>
<sequence>MSDVTKDKLKSLFKLSPGYDLESLPTYKYRDEIIDTFSSNNISLFSASTGSGKSTLVPIFLLNYLYSLKNEIMNGRFLSGREKLPLIYVTQPRRLAAIQLADRIAKSLGFKSVRDRRNNAVGYCISGRKAGSTRQGIVFVTAGWLVELLSHKPSSMSQVDCIIIDEAHEATLDTHLLVLIGTQAATRRLGPSITLKLVVMSATLDADMFNRFFSQYLPRKAIPQSFSIGTSPYSVMHVYFNEIYVYSCSVLSSLGFRIRNIVYQDRDDLLEEIEEMKDPHSLLFSFEMKIDMKKNIELQHAPKMNDGSSTTSKNDHRKQLKDCENEHISNKERFEEDAIRSTSVLSQRSILRVYNGLKELSERFNEVQELIAPRKNKNPSGWKKQYSFIIQLMYRLCICLAQQWYVEDLIIDIEHEHSITPRLVPYSTIPSARSGVLSEECGKSSPPTRRSSKGHTILCFLPGEKEQHQLLAMLDKYSRDNIEQHHFENHIKLHSLMAYKQQQKVFLPVQRDRTRIIAATNIAESSITVPSVRAVVDCGFERSVFGNGLSEEDPEFRTCGSSGIKYSKEFRTQECSMSSSAQRAGRAGRVSDGMYFACLNRTGFADFQPCEEELGTIEKALLRILSLESFVKRDSMFYEEEEDEDEEFSIEISPTGLTSDLQYRSGSDTDLNIQDVEAEASSGNKDKEEEEEDHMQMCGNTVYSSRLPQGSYPDAISILTSLPNTPLLSICVLALQHLLETQAERILPIIEKDVDNIFGRSVKYVMLDENKEETGLVDVAGFYITNFGRAVLAFPGNLSGAHLSYMCACLGSPTLGCVIGACDDTTWLVNTHDYYEIPEKGFSLANSLFKSYSSEKFEALTSYNAARYVESSIHASYGRSILSKGMLSDIFVGLSVVQLAQTN</sequence>
<dbReference type="SMART" id="SM00490">
    <property type="entry name" value="HELICc"/>
    <property type="match status" value="1"/>
</dbReference>
<feature type="region of interest" description="Disordered" evidence="3">
    <location>
        <begin position="300"/>
        <end position="324"/>
    </location>
</feature>